<feature type="transmembrane region" description="Helical" evidence="1">
    <location>
        <begin position="6"/>
        <end position="22"/>
    </location>
</feature>
<keyword evidence="1" id="KW-1133">Transmembrane helix</keyword>
<evidence type="ECO:0000313" key="2">
    <source>
        <dbReference type="EMBL" id="ESL05053.1"/>
    </source>
</evidence>
<gene>
    <name evidence="2" type="ORF">TRSC58_07346</name>
</gene>
<protein>
    <submittedName>
        <fullName evidence="2">Uncharacterized protein</fullName>
    </submittedName>
</protein>
<dbReference type="VEuPathDB" id="TriTrypDB:TRSC58_07346"/>
<evidence type="ECO:0000256" key="1">
    <source>
        <dbReference type="SAM" id="Phobius"/>
    </source>
</evidence>
<organism evidence="2 3">
    <name type="scientific">Trypanosoma rangeli SC58</name>
    <dbReference type="NCBI Taxonomy" id="429131"/>
    <lineage>
        <taxon>Eukaryota</taxon>
        <taxon>Discoba</taxon>
        <taxon>Euglenozoa</taxon>
        <taxon>Kinetoplastea</taxon>
        <taxon>Metakinetoplastina</taxon>
        <taxon>Trypanosomatida</taxon>
        <taxon>Trypanosomatidae</taxon>
        <taxon>Trypanosoma</taxon>
        <taxon>Herpetosoma</taxon>
    </lineage>
</organism>
<keyword evidence="1" id="KW-0472">Membrane</keyword>
<keyword evidence="1" id="KW-0812">Transmembrane</keyword>
<reference evidence="2 3" key="1">
    <citation type="submission" date="2013-07" db="EMBL/GenBank/DDBJ databases">
        <authorList>
            <person name="Stoco P.H."/>
            <person name="Wagner G."/>
            <person name="Gerber A."/>
            <person name="Zaha A."/>
            <person name="Thompson C."/>
            <person name="Bartholomeu D.C."/>
            <person name="Luckemeyer D.D."/>
            <person name="Bahia D."/>
            <person name="Loreto E."/>
            <person name="Prestes E.B."/>
            <person name="Lima F.M."/>
            <person name="Rodrigues-Luiz G."/>
            <person name="Vallejo G.A."/>
            <person name="Filho J.F."/>
            <person name="Monteiro K.M."/>
            <person name="Tyler K.M."/>
            <person name="de Almeida L.G."/>
            <person name="Ortiz M.F."/>
            <person name="Siervo M.A."/>
            <person name="de Moraes M.H."/>
            <person name="Cunha O.L."/>
            <person name="Mendonca-Neto R."/>
            <person name="Silva R."/>
            <person name="Teixeira S.M."/>
            <person name="Murta S.M."/>
            <person name="Sincero T.C."/>
            <person name="Mendes T.A."/>
            <person name="Urmenyi T.P."/>
            <person name="Silva V.G."/>
            <person name="da Rocha W.D."/>
            <person name="Andersson B."/>
            <person name="Romanha A.J."/>
            <person name="Steindel M."/>
            <person name="de Vasconcelos A.T."/>
            <person name="Grisard E.C."/>
        </authorList>
    </citation>
    <scope>NUCLEOTIDE SEQUENCE [LARGE SCALE GENOMIC DNA]</scope>
    <source>
        <strain evidence="2 3">SC58</strain>
    </source>
</reference>
<dbReference type="Proteomes" id="UP000031737">
    <property type="component" value="Unassembled WGS sequence"/>
</dbReference>
<dbReference type="AlphaFoldDB" id="A0A061IRN4"/>
<keyword evidence="3" id="KW-1185">Reference proteome</keyword>
<sequence>MWATYVVAYLLLWCLWVGLFPHRASWRRPHDSHIALLSSCLFSFIGLFDFFFHGDVFFCCCVCVCLQGSVKFRCHPPHT</sequence>
<evidence type="ECO:0000313" key="3">
    <source>
        <dbReference type="Proteomes" id="UP000031737"/>
    </source>
</evidence>
<name>A0A061IRN4_TRYRA</name>
<proteinExistence type="predicted"/>
<dbReference type="EMBL" id="AUPL01007479">
    <property type="protein sequence ID" value="ESL05053.1"/>
    <property type="molecule type" value="Genomic_DNA"/>
</dbReference>
<comment type="caution">
    <text evidence="2">The sequence shown here is derived from an EMBL/GenBank/DDBJ whole genome shotgun (WGS) entry which is preliminary data.</text>
</comment>
<accession>A0A061IRN4</accession>